<keyword evidence="3" id="KW-1185">Reference proteome</keyword>
<feature type="compositionally biased region" description="Low complexity" evidence="1">
    <location>
        <begin position="433"/>
        <end position="457"/>
    </location>
</feature>
<evidence type="ECO:0000256" key="1">
    <source>
        <dbReference type="SAM" id="MobiDB-lite"/>
    </source>
</evidence>
<dbReference type="PANTHER" id="PTHR46298">
    <property type="entry name" value="ANDROGLOBIN"/>
    <property type="match status" value="1"/>
</dbReference>
<feature type="compositionally biased region" description="Basic and acidic residues" evidence="1">
    <location>
        <begin position="397"/>
        <end position="409"/>
    </location>
</feature>
<protein>
    <submittedName>
        <fullName evidence="2">Uncharacterized protein</fullName>
    </submittedName>
</protein>
<evidence type="ECO:0000313" key="2">
    <source>
        <dbReference type="EMBL" id="KAF5404058.1"/>
    </source>
</evidence>
<organism evidence="2 3">
    <name type="scientific">Paragonimus heterotremus</name>
    <dbReference type="NCBI Taxonomy" id="100268"/>
    <lineage>
        <taxon>Eukaryota</taxon>
        <taxon>Metazoa</taxon>
        <taxon>Spiralia</taxon>
        <taxon>Lophotrochozoa</taxon>
        <taxon>Platyhelminthes</taxon>
        <taxon>Trematoda</taxon>
        <taxon>Digenea</taxon>
        <taxon>Plagiorchiida</taxon>
        <taxon>Troglotremata</taxon>
        <taxon>Troglotrematidae</taxon>
        <taxon>Paragonimus</taxon>
    </lineage>
</organism>
<feature type="region of interest" description="Disordered" evidence="1">
    <location>
        <begin position="386"/>
        <end position="484"/>
    </location>
</feature>
<dbReference type="InterPro" id="IPR053033">
    <property type="entry name" value="Androglobin-like"/>
</dbReference>
<dbReference type="AlphaFoldDB" id="A0A8J4SQL7"/>
<reference evidence="2" key="1">
    <citation type="submission" date="2019-05" db="EMBL/GenBank/DDBJ databases">
        <title>Annotation for the trematode Paragonimus heterotremus.</title>
        <authorList>
            <person name="Choi Y.-J."/>
        </authorList>
    </citation>
    <scope>NUCLEOTIDE SEQUENCE</scope>
    <source>
        <strain evidence="2">LC</strain>
    </source>
</reference>
<feature type="compositionally biased region" description="Polar residues" evidence="1">
    <location>
        <begin position="415"/>
        <end position="426"/>
    </location>
</feature>
<dbReference type="EMBL" id="LUCH01000908">
    <property type="protein sequence ID" value="KAF5404058.1"/>
    <property type="molecule type" value="Genomic_DNA"/>
</dbReference>
<evidence type="ECO:0000313" key="3">
    <source>
        <dbReference type="Proteomes" id="UP000748531"/>
    </source>
</evidence>
<accession>A0A8J4SQL7</accession>
<sequence length="543" mass="61201">MRITKQNYSQISIICDIHPVTLYSFTEESIDSRWSQPVDPDILIAIVRIQAVYRGYRARQIRRLHDPWFIVSCNLMPDEGPRSQTETELRPWNTPSYSGSSLMNRSLLIQAKRLGDGWLKCMTLLKQAHVNNEIGVELTKQLIRDRSIQFEEDLANYLAYTDYTGTYAEVAAPILMADTTEGGPGRRITKGWLSFLFRDILHVTPSNENEGSHGRNIRFALRFKTTLAGCQLLIIDNDDGRQLKSIYEAVTNWLTLRANRHGYSLLGISGPGPAPAGSWLLRILAPAIDGGSSLPHFGHSTKRHLCATFQETELADYYVPHKSGLLFQRQVVVNSDQLISVHLRLSAHNVPVLLRFRDRGEIVAQARGEGEACILAHLLRAPNIPESSVTVSSTEGDEFKRSGLKEQSDGKLVLTKTTVRPGSQKQPIKAKKTSIYSRHSSASSSRSSTSSVSPRGRTSLKEMIAGNTTSAPKSSQAEQRSKEDDSQQCWLEAYVDTRKWPLNLKNWLFLEELKRKQLDEYSRKNRCLFMILPHFSHRGAKTP</sequence>
<dbReference type="Proteomes" id="UP000748531">
    <property type="component" value="Unassembled WGS sequence"/>
</dbReference>
<comment type="caution">
    <text evidence="2">The sequence shown here is derived from an EMBL/GenBank/DDBJ whole genome shotgun (WGS) entry which is preliminary data.</text>
</comment>
<dbReference type="PROSITE" id="PS50096">
    <property type="entry name" value="IQ"/>
    <property type="match status" value="1"/>
</dbReference>
<proteinExistence type="predicted"/>
<feature type="compositionally biased region" description="Polar residues" evidence="1">
    <location>
        <begin position="466"/>
        <end position="478"/>
    </location>
</feature>
<dbReference type="OrthoDB" id="9374162at2759"/>
<dbReference type="PANTHER" id="PTHR46298:SF1">
    <property type="entry name" value="ANDROGLOBIN"/>
    <property type="match status" value="1"/>
</dbReference>
<name>A0A8J4SQL7_9TREM</name>
<gene>
    <name evidence="2" type="ORF">PHET_02349</name>
</gene>